<feature type="compositionally biased region" description="Low complexity" evidence="10">
    <location>
        <begin position="23"/>
        <end position="41"/>
    </location>
</feature>
<keyword evidence="6" id="KW-0961">Cell wall biogenesis/degradation</keyword>
<dbReference type="AlphaFoldDB" id="A0A5A7S973"/>
<keyword evidence="4" id="KW-0133">Cell shape</keyword>
<keyword evidence="11" id="KW-1133">Transmembrane helix</keyword>
<evidence type="ECO:0000256" key="1">
    <source>
        <dbReference type="ARBA" id="ARBA00007164"/>
    </source>
</evidence>
<dbReference type="OrthoDB" id="3663940at2"/>
<evidence type="ECO:0000256" key="7">
    <source>
        <dbReference type="PIRSR" id="PIRSR618044-1"/>
    </source>
</evidence>
<dbReference type="RefSeq" id="WP_149430851.1">
    <property type="nucleotide sequence ID" value="NZ_VLNY01000005.1"/>
</dbReference>
<dbReference type="GO" id="GO:0009002">
    <property type="term" value="F:serine-type D-Ala-D-Ala carboxypeptidase activity"/>
    <property type="evidence" value="ECO:0007669"/>
    <property type="project" value="InterPro"/>
</dbReference>
<evidence type="ECO:0000259" key="13">
    <source>
        <dbReference type="Pfam" id="PF00768"/>
    </source>
</evidence>
<feature type="active site" description="Proton acceptor" evidence="7">
    <location>
        <position position="138"/>
    </location>
</feature>
<feature type="signal peptide" evidence="12">
    <location>
        <begin position="1"/>
        <end position="24"/>
    </location>
</feature>
<dbReference type="PANTHER" id="PTHR21581">
    <property type="entry name" value="D-ALANYL-D-ALANINE CARBOXYPEPTIDASE"/>
    <property type="match status" value="1"/>
</dbReference>
<keyword evidence="5" id="KW-0573">Peptidoglycan synthesis</keyword>
<feature type="domain" description="Peptidase S11 D-alanyl-D-alanine carboxypeptidase A N-terminal" evidence="13">
    <location>
        <begin position="295"/>
        <end position="353"/>
    </location>
</feature>
<dbReference type="GO" id="GO:0006508">
    <property type="term" value="P:proteolysis"/>
    <property type="evidence" value="ECO:0007669"/>
    <property type="project" value="InterPro"/>
</dbReference>
<dbReference type="PRINTS" id="PR00725">
    <property type="entry name" value="DADACBPTASE1"/>
</dbReference>
<dbReference type="GO" id="GO:0071555">
    <property type="term" value="P:cell wall organization"/>
    <property type="evidence" value="ECO:0007669"/>
    <property type="project" value="UniProtKB-KW"/>
</dbReference>
<feature type="active site" evidence="7">
    <location>
        <position position="190"/>
    </location>
</feature>
<organism evidence="14 15">
    <name type="scientific">Antrihabitans cavernicola</name>
    <dbReference type="NCBI Taxonomy" id="2495913"/>
    <lineage>
        <taxon>Bacteria</taxon>
        <taxon>Bacillati</taxon>
        <taxon>Actinomycetota</taxon>
        <taxon>Actinomycetes</taxon>
        <taxon>Mycobacteriales</taxon>
        <taxon>Nocardiaceae</taxon>
        <taxon>Antrihabitans</taxon>
    </lineage>
</organism>
<evidence type="ECO:0000256" key="2">
    <source>
        <dbReference type="ARBA" id="ARBA00022729"/>
    </source>
</evidence>
<feature type="transmembrane region" description="Helical" evidence="11">
    <location>
        <begin position="432"/>
        <end position="450"/>
    </location>
</feature>
<feature type="compositionally biased region" description="Low complexity" evidence="10">
    <location>
        <begin position="281"/>
        <end position="305"/>
    </location>
</feature>
<dbReference type="Gene3D" id="3.40.710.10">
    <property type="entry name" value="DD-peptidase/beta-lactamase superfamily"/>
    <property type="match status" value="1"/>
</dbReference>
<dbReference type="InterPro" id="IPR012338">
    <property type="entry name" value="Beta-lactam/transpept-like"/>
</dbReference>
<dbReference type="InterPro" id="IPR001967">
    <property type="entry name" value="Peptidase_S11_N"/>
</dbReference>
<feature type="domain" description="Peptidase S11 D-alanyl-D-alanine carboxypeptidase A N-terminal" evidence="13">
    <location>
        <begin position="103"/>
        <end position="261"/>
    </location>
</feature>
<feature type="region of interest" description="Disordered" evidence="10">
    <location>
        <begin position="267"/>
        <end position="305"/>
    </location>
</feature>
<evidence type="ECO:0000256" key="6">
    <source>
        <dbReference type="ARBA" id="ARBA00023316"/>
    </source>
</evidence>
<evidence type="ECO:0000313" key="14">
    <source>
        <dbReference type="EMBL" id="KAA0022690.1"/>
    </source>
</evidence>
<feature type="chain" id="PRO_5022992117" evidence="12">
    <location>
        <begin position="25"/>
        <end position="463"/>
    </location>
</feature>
<reference evidence="14 15" key="1">
    <citation type="submission" date="2019-07" db="EMBL/GenBank/DDBJ databases">
        <title>Rhodococcus cavernicolus sp. nov., isolated from a cave.</title>
        <authorList>
            <person name="Lee S.D."/>
        </authorList>
    </citation>
    <scope>NUCLEOTIDE SEQUENCE [LARGE SCALE GENOMIC DNA]</scope>
    <source>
        <strain evidence="14 15">C1-24</strain>
    </source>
</reference>
<name>A0A5A7S973_9NOCA</name>
<dbReference type="Pfam" id="PF00768">
    <property type="entry name" value="Peptidase_S11"/>
    <property type="match status" value="2"/>
</dbReference>
<feature type="compositionally biased region" description="Polar residues" evidence="10">
    <location>
        <begin position="46"/>
        <end position="55"/>
    </location>
</feature>
<sequence>MSSRLLAVAAAVLIGLMSAPIATAQPTSGTSGTSSPATSTPFMTPDTDNCPSKTTPPKAIDSSEVPAPGESAPAPLPVPDPAVGGGKLGECGVITSDGAPALPKEISATSWVLSDLDTGQVLAAKDPHGRYRPASTIKILLSIVALRELDMNKVVIGTQEDADADGTRVGLGPGGQYSNIQLMHALVMASGNDAAHAISTQLGGEAATVQKMNDEAKSLGADDTRAATPAGLDGPGMSTSAYDLSLFFREALKNPTFADLIHTEQYELPGYPGQPPKDDAPTTTSSPGNSAASTTSNATPTTLPGLEIANDNQLLYDYDGALGGKTGYTDDARQTFVAGASRNGRRLAITLMKGDVLPIRPWEQAARLLDWGFALPRDESVGTLVDPGAATATAVPTVAAPPNAGAATLAAPAGDVKAESPFDRFLADHGRAIVLIVGSLLVLGLIAWAIKISGNNRGRHNHR</sequence>
<dbReference type="PANTHER" id="PTHR21581:SF33">
    <property type="entry name" value="D-ALANYL-D-ALANINE CARBOXYPEPTIDASE DACB"/>
    <property type="match status" value="1"/>
</dbReference>
<dbReference type="InterPro" id="IPR018044">
    <property type="entry name" value="Peptidase_S11"/>
</dbReference>
<keyword evidence="3" id="KW-0378">Hydrolase</keyword>
<feature type="region of interest" description="Disordered" evidence="10">
    <location>
        <begin position="23"/>
        <end position="83"/>
    </location>
</feature>
<dbReference type="GO" id="GO:0009252">
    <property type="term" value="P:peptidoglycan biosynthetic process"/>
    <property type="evidence" value="ECO:0007669"/>
    <property type="project" value="UniProtKB-KW"/>
</dbReference>
<dbReference type="Proteomes" id="UP000322244">
    <property type="component" value="Unassembled WGS sequence"/>
</dbReference>
<gene>
    <name evidence="14" type="ORF">FOY51_13485</name>
</gene>
<accession>A0A5A7S973</accession>
<evidence type="ECO:0000256" key="3">
    <source>
        <dbReference type="ARBA" id="ARBA00022801"/>
    </source>
</evidence>
<dbReference type="EMBL" id="VLNY01000005">
    <property type="protein sequence ID" value="KAA0022690.1"/>
    <property type="molecule type" value="Genomic_DNA"/>
</dbReference>
<evidence type="ECO:0000256" key="12">
    <source>
        <dbReference type="SAM" id="SignalP"/>
    </source>
</evidence>
<comment type="similarity">
    <text evidence="1 9">Belongs to the peptidase S11 family.</text>
</comment>
<evidence type="ECO:0000256" key="11">
    <source>
        <dbReference type="SAM" id="Phobius"/>
    </source>
</evidence>
<feature type="binding site" evidence="8">
    <location>
        <position position="325"/>
    </location>
    <ligand>
        <name>substrate</name>
    </ligand>
</feature>
<evidence type="ECO:0000256" key="5">
    <source>
        <dbReference type="ARBA" id="ARBA00022984"/>
    </source>
</evidence>
<dbReference type="SUPFAM" id="SSF56601">
    <property type="entry name" value="beta-lactamase/transpeptidase-like"/>
    <property type="match status" value="1"/>
</dbReference>
<evidence type="ECO:0000256" key="9">
    <source>
        <dbReference type="RuleBase" id="RU004016"/>
    </source>
</evidence>
<evidence type="ECO:0000256" key="8">
    <source>
        <dbReference type="PIRSR" id="PIRSR618044-2"/>
    </source>
</evidence>
<keyword evidence="11" id="KW-0472">Membrane</keyword>
<comment type="caution">
    <text evidence="14">The sequence shown here is derived from an EMBL/GenBank/DDBJ whole genome shotgun (WGS) entry which is preliminary data.</text>
</comment>
<proteinExistence type="inferred from homology"/>
<protein>
    <submittedName>
        <fullName evidence="14">Penicillin-binding protein</fullName>
    </submittedName>
</protein>
<keyword evidence="15" id="KW-1185">Reference proteome</keyword>
<evidence type="ECO:0000313" key="15">
    <source>
        <dbReference type="Proteomes" id="UP000322244"/>
    </source>
</evidence>
<evidence type="ECO:0000256" key="10">
    <source>
        <dbReference type="SAM" id="MobiDB-lite"/>
    </source>
</evidence>
<dbReference type="GO" id="GO:0008360">
    <property type="term" value="P:regulation of cell shape"/>
    <property type="evidence" value="ECO:0007669"/>
    <property type="project" value="UniProtKB-KW"/>
</dbReference>
<feature type="active site" description="Acyl-ester intermediate" evidence="7">
    <location>
        <position position="135"/>
    </location>
</feature>
<keyword evidence="2 12" id="KW-0732">Signal</keyword>
<keyword evidence="11" id="KW-0812">Transmembrane</keyword>
<evidence type="ECO:0000256" key="4">
    <source>
        <dbReference type="ARBA" id="ARBA00022960"/>
    </source>
</evidence>